<evidence type="ECO:0000256" key="1">
    <source>
        <dbReference type="SAM" id="Phobius"/>
    </source>
</evidence>
<dbReference type="EMBL" id="OCNH01000001">
    <property type="protein sequence ID" value="SOD81924.1"/>
    <property type="molecule type" value="Genomic_DNA"/>
</dbReference>
<keyword evidence="1" id="KW-0472">Membrane</keyword>
<feature type="transmembrane region" description="Helical" evidence="1">
    <location>
        <begin position="38"/>
        <end position="58"/>
    </location>
</feature>
<feature type="transmembrane region" description="Helical" evidence="1">
    <location>
        <begin position="153"/>
        <end position="172"/>
    </location>
</feature>
<feature type="transmembrane region" description="Helical" evidence="1">
    <location>
        <begin position="126"/>
        <end position="141"/>
    </location>
</feature>
<keyword evidence="3" id="KW-1185">Reference proteome</keyword>
<feature type="transmembrane region" description="Helical" evidence="1">
    <location>
        <begin position="6"/>
        <end position="29"/>
    </location>
</feature>
<evidence type="ECO:0008006" key="4">
    <source>
        <dbReference type="Google" id="ProtNLM"/>
    </source>
</evidence>
<keyword evidence="1" id="KW-1133">Transmembrane helix</keyword>
<proteinExistence type="predicted"/>
<protein>
    <recommendedName>
        <fullName evidence="4">YhhN-like protein</fullName>
    </recommendedName>
</protein>
<dbReference type="AlphaFoldDB" id="A0A286FGJ0"/>
<organism evidence="2 3">
    <name type="scientific">Spirosoma fluviale</name>
    <dbReference type="NCBI Taxonomy" id="1597977"/>
    <lineage>
        <taxon>Bacteria</taxon>
        <taxon>Pseudomonadati</taxon>
        <taxon>Bacteroidota</taxon>
        <taxon>Cytophagia</taxon>
        <taxon>Cytophagales</taxon>
        <taxon>Cytophagaceae</taxon>
        <taxon>Spirosoma</taxon>
    </lineage>
</organism>
<dbReference type="RefSeq" id="WP_097125539.1">
    <property type="nucleotide sequence ID" value="NZ_OCNH01000001.1"/>
</dbReference>
<name>A0A286FGJ0_9BACT</name>
<feature type="transmembrane region" description="Helical" evidence="1">
    <location>
        <begin position="184"/>
        <end position="207"/>
    </location>
</feature>
<dbReference type="Proteomes" id="UP000219452">
    <property type="component" value="Unassembled WGS sequence"/>
</dbReference>
<reference evidence="3" key="1">
    <citation type="submission" date="2017-09" db="EMBL/GenBank/DDBJ databases">
        <authorList>
            <person name="Varghese N."/>
            <person name="Submissions S."/>
        </authorList>
    </citation>
    <scope>NUCLEOTIDE SEQUENCE [LARGE SCALE GENOMIC DNA]</scope>
    <source>
        <strain evidence="3">DSM 29961</strain>
    </source>
</reference>
<keyword evidence="1" id="KW-0812">Transmembrane</keyword>
<feature type="transmembrane region" description="Helical" evidence="1">
    <location>
        <begin position="64"/>
        <end position="83"/>
    </location>
</feature>
<gene>
    <name evidence="2" type="ORF">SAMN06269250_1962</name>
</gene>
<evidence type="ECO:0000313" key="2">
    <source>
        <dbReference type="EMBL" id="SOD81924.1"/>
    </source>
</evidence>
<accession>A0A286FGJ0</accession>
<feature type="transmembrane region" description="Helical" evidence="1">
    <location>
        <begin position="95"/>
        <end position="114"/>
    </location>
</feature>
<dbReference type="OrthoDB" id="948749at2"/>
<sequence length="213" mass="24473">MKLVDVAMYLVYLATYGVIVPVGFGFYLLQYLNKPLKILLAGLCLSLVLDLGLLAVNYKITNTFLYAFSGVDVLMMTWLYSSIITHKTLSNVIRWSGLFVIPLIGLDAFFISGLTNNGFSNAVEKFYIMSIALYYLTQLFQERIDEDIRRQSLFWVSTGIIIANLVGSFDIFSRTVINYSQTAYLQFFMFWSFVTILMFGAFSYAFWLSQYDR</sequence>
<evidence type="ECO:0000313" key="3">
    <source>
        <dbReference type="Proteomes" id="UP000219452"/>
    </source>
</evidence>